<gene>
    <name evidence="1" type="ORF">HYALB_00006035</name>
</gene>
<sequence>MLAENNDRLVKATWVDRVTVDEEFSKRASRTRDDNLRDLIIEYKERIANLKAAEQRATDVYRSVGRGEVAAGNIQF</sequence>
<evidence type="ECO:0000313" key="2">
    <source>
        <dbReference type="Proteomes" id="UP000701801"/>
    </source>
</evidence>
<accession>A0A9N9LWP3</accession>
<dbReference type="Proteomes" id="UP000701801">
    <property type="component" value="Unassembled WGS sequence"/>
</dbReference>
<dbReference type="EMBL" id="CAJVRM010000673">
    <property type="protein sequence ID" value="CAG8982640.1"/>
    <property type="molecule type" value="Genomic_DNA"/>
</dbReference>
<name>A0A9N9LWP3_9HELO</name>
<evidence type="ECO:0000313" key="1">
    <source>
        <dbReference type="EMBL" id="CAG8982640.1"/>
    </source>
</evidence>
<keyword evidence="2" id="KW-1185">Reference proteome</keyword>
<organism evidence="1 2">
    <name type="scientific">Hymenoscyphus albidus</name>
    <dbReference type="NCBI Taxonomy" id="595503"/>
    <lineage>
        <taxon>Eukaryota</taxon>
        <taxon>Fungi</taxon>
        <taxon>Dikarya</taxon>
        <taxon>Ascomycota</taxon>
        <taxon>Pezizomycotina</taxon>
        <taxon>Leotiomycetes</taxon>
        <taxon>Helotiales</taxon>
        <taxon>Helotiaceae</taxon>
        <taxon>Hymenoscyphus</taxon>
    </lineage>
</organism>
<proteinExistence type="predicted"/>
<comment type="caution">
    <text evidence="1">The sequence shown here is derived from an EMBL/GenBank/DDBJ whole genome shotgun (WGS) entry which is preliminary data.</text>
</comment>
<reference evidence="1" key="1">
    <citation type="submission" date="2021-07" db="EMBL/GenBank/DDBJ databases">
        <authorList>
            <person name="Durling M."/>
        </authorList>
    </citation>
    <scope>NUCLEOTIDE SEQUENCE</scope>
</reference>
<protein>
    <submittedName>
        <fullName evidence="1">Uncharacterized protein</fullName>
    </submittedName>
</protein>
<dbReference type="AlphaFoldDB" id="A0A9N9LWP3"/>